<keyword evidence="2" id="KW-0472">Membrane</keyword>
<dbReference type="EMBL" id="OMKW01000002">
    <property type="protein sequence ID" value="SPF29190.1"/>
    <property type="molecule type" value="Genomic_DNA"/>
</dbReference>
<name>A0A2R8AAY2_9RHOB</name>
<keyword evidence="2" id="KW-1133">Transmembrane helix</keyword>
<protein>
    <recommendedName>
        <fullName evidence="5">Cell division protein FtsB</fullName>
    </recommendedName>
</protein>
<evidence type="ECO:0008006" key="5">
    <source>
        <dbReference type="Google" id="ProtNLM"/>
    </source>
</evidence>
<reference evidence="3 4" key="1">
    <citation type="submission" date="2018-03" db="EMBL/GenBank/DDBJ databases">
        <authorList>
            <person name="Keele B.F."/>
        </authorList>
    </citation>
    <scope>NUCLEOTIDE SEQUENCE [LARGE SCALE GENOMIC DNA]</scope>
    <source>
        <strain evidence="3 4">CeCT 8812</strain>
    </source>
</reference>
<feature type="coiled-coil region" evidence="1">
    <location>
        <begin position="63"/>
        <end position="97"/>
    </location>
</feature>
<dbReference type="InterPro" id="IPR007060">
    <property type="entry name" value="FtsL/DivIC"/>
</dbReference>
<keyword evidence="2" id="KW-0812">Transmembrane</keyword>
<keyword evidence="1" id="KW-0175">Coiled coil</keyword>
<keyword evidence="4" id="KW-1185">Reference proteome</keyword>
<organism evidence="3 4">
    <name type="scientific">Pontivivens insulae</name>
    <dbReference type="NCBI Taxonomy" id="1639689"/>
    <lineage>
        <taxon>Bacteria</taxon>
        <taxon>Pseudomonadati</taxon>
        <taxon>Pseudomonadota</taxon>
        <taxon>Alphaproteobacteria</taxon>
        <taxon>Rhodobacterales</taxon>
        <taxon>Paracoccaceae</taxon>
        <taxon>Pontivivens</taxon>
    </lineage>
</organism>
<evidence type="ECO:0000256" key="1">
    <source>
        <dbReference type="SAM" id="Coils"/>
    </source>
</evidence>
<evidence type="ECO:0000313" key="4">
    <source>
        <dbReference type="Proteomes" id="UP000244932"/>
    </source>
</evidence>
<dbReference type="AlphaFoldDB" id="A0A2R8AAY2"/>
<proteinExistence type="predicted"/>
<dbReference type="Pfam" id="PF04977">
    <property type="entry name" value="DivIC"/>
    <property type="match status" value="1"/>
</dbReference>
<feature type="transmembrane region" description="Helical" evidence="2">
    <location>
        <begin position="32"/>
        <end position="54"/>
    </location>
</feature>
<evidence type="ECO:0000256" key="2">
    <source>
        <dbReference type="SAM" id="Phobius"/>
    </source>
</evidence>
<evidence type="ECO:0000313" key="3">
    <source>
        <dbReference type="EMBL" id="SPF29190.1"/>
    </source>
</evidence>
<accession>A0A2R8AAY2</accession>
<sequence>MTNHLWHGPQAFCQRSEAKPVKRLLPHLPYRALGGAVASVGVIGLTLYFCFTAVQGNHGLARLAEVRQQTQDLEVTLALLEQERAVLENRVARLSDDYLDLDLLDERARDVLGLARPDEIIIR</sequence>
<dbReference type="Proteomes" id="UP000244932">
    <property type="component" value="Unassembled WGS sequence"/>
</dbReference>
<gene>
    <name evidence="3" type="ORF">POI8812_01497</name>
</gene>